<keyword evidence="1" id="KW-0677">Repeat</keyword>
<dbReference type="Pfam" id="PF12796">
    <property type="entry name" value="Ank_2"/>
    <property type="match status" value="1"/>
</dbReference>
<dbReference type="InterPro" id="IPR011990">
    <property type="entry name" value="TPR-like_helical_dom_sf"/>
</dbReference>
<feature type="repeat" description="ANK" evidence="3">
    <location>
        <begin position="295"/>
        <end position="321"/>
    </location>
</feature>
<name>A0A6G0WVG2_9STRA</name>
<evidence type="ECO:0008006" key="6">
    <source>
        <dbReference type="Google" id="ProtNLM"/>
    </source>
</evidence>
<dbReference type="SMART" id="SM00248">
    <property type="entry name" value="ANK"/>
    <property type="match status" value="7"/>
</dbReference>
<dbReference type="Gene3D" id="1.25.40.20">
    <property type="entry name" value="Ankyrin repeat-containing domain"/>
    <property type="match status" value="3"/>
</dbReference>
<proteinExistence type="predicted"/>
<keyword evidence="5" id="KW-1185">Reference proteome</keyword>
<dbReference type="Gene3D" id="1.25.40.10">
    <property type="entry name" value="Tetratricopeptide repeat domain"/>
    <property type="match status" value="1"/>
</dbReference>
<evidence type="ECO:0000256" key="3">
    <source>
        <dbReference type="PROSITE-ProRule" id="PRU00023"/>
    </source>
</evidence>
<dbReference type="SUPFAM" id="SSF48452">
    <property type="entry name" value="TPR-like"/>
    <property type="match status" value="1"/>
</dbReference>
<dbReference type="InterPro" id="IPR002110">
    <property type="entry name" value="Ankyrin_rpt"/>
</dbReference>
<comment type="caution">
    <text evidence="4">The sequence shown here is derived from an EMBL/GenBank/DDBJ whole genome shotgun (WGS) entry which is preliminary data.</text>
</comment>
<dbReference type="Proteomes" id="UP000481153">
    <property type="component" value="Unassembled WGS sequence"/>
</dbReference>
<dbReference type="SUPFAM" id="SSF48403">
    <property type="entry name" value="Ankyrin repeat"/>
    <property type="match status" value="1"/>
</dbReference>
<evidence type="ECO:0000256" key="2">
    <source>
        <dbReference type="ARBA" id="ARBA00023043"/>
    </source>
</evidence>
<organism evidence="4 5">
    <name type="scientific">Aphanomyces euteiches</name>
    <dbReference type="NCBI Taxonomy" id="100861"/>
    <lineage>
        <taxon>Eukaryota</taxon>
        <taxon>Sar</taxon>
        <taxon>Stramenopiles</taxon>
        <taxon>Oomycota</taxon>
        <taxon>Saprolegniomycetes</taxon>
        <taxon>Saprolegniales</taxon>
        <taxon>Verrucalvaceae</taxon>
        <taxon>Aphanomyces</taxon>
    </lineage>
</organism>
<reference evidence="4 5" key="1">
    <citation type="submission" date="2019-07" db="EMBL/GenBank/DDBJ databases">
        <title>Genomics analysis of Aphanomyces spp. identifies a new class of oomycete effector associated with host adaptation.</title>
        <authorList>
            <person name="Gaulin E."/>
        </authorList>
    </citation>
    <scope>NUCLEOTIDE SEQUENCE [LARGE SCALE GENOMIC DNA]</scope>
    <source>
        <strain evidence="4 5">ATCC 201684</strain>
    </source>
</reference>
<dbReference type="PANTHER" id="PTHR24198:SF165">
    <property type="entry name" value="ANKYRIN REPEAT-CONTAINING PROTEIN-RELATED"/>
    <property type="match status" value="1"/>
</dbReference>
<dbReference type="PANTHER" id="PTHR24198">
    <property type="entry name" value="ANKYRIN REPEAT AND PROTEIN KINASE DOMAIN-CONTAINING PROTEIN"/>
    <property type="match status" value="1"/>
</dbReference>
<sequence>MSPLDDAYAAYEASIARRQEASRRCIGQIGRKRQKERKASEDHRRKCEQQARLEMQNEDELSKALQRAILAELAAAAYADEQRLCLELTKARQQAHAFHLDIQGGRGQDRLKMLQKRIHDHNERAQLAAEATQHLAAFSSQRKRIRDDIAVASKAWWRAKLDAALKAVDAALVVALVEKGADPNHESPCGLTPLLSCLAVQRQDLFRRCLELGADPNLETSAGQTALLVAVVANDMVAINVLLERPWKCSPWVETSHGGVTALLVASEKGRVEILERLLALPGASVHINRSNAVHGLTALMQAAASNQLAAARLLLRHGANPYLSVRGFFHGFQTHGGFQSHAKLTAADMARSRGFQRMASLCTRGNDNNLDPSTPQTFEERSERTELEAVHASMSDAMANDRVDALIRLIDDCDVVCPDYESPSGRMSFLVACAVGTIAQVSQLLARCRWTLPNRFGTTGLHKAAARGRFDVLLLLARHGANLQMRDFHGRDVFCTLCANGHDEILAYMSKYKTTDGILPWWTLDFPAAHREDPQADAASACGTSPKKSPLKPLSQRLQLRPMCDQCESRHATKVCTTCRVPFCDQCFWVFHVDARRRQHAYELVASTSMPEADAAPYSLDGLLSRSTWCGGKKPNQEVERQQRLHLQRLDAAQVDQAHEDKTTATALAIQGDRLFSAPSEVELAKVYRVEGKLDEAMAQLQDAQAMIEKEFGAAHAAVARVKLEKSRVFRDQRKLMEATECAQEALLVFLKHHAVDDEMIAETLSELYCILDIERHVDGAVVGAQWIAKVIQQSCRRQHPLRKTCLDKVDRYKARLECNQMTKEDHVARRMEPTAL</sequence>
<dbReference type="InterPro" id="IPR036770">
    <property type="entry name" value="Ankyrin_rpt-contain_sf"/>
</dbReference>
<gene>
    <name evidence="4" type="ORF">Ae201684_011131</name>
</gene>
<keyword evidence="2 3" id="KW-0040">ANK repeat</keyword>
<evidence type="ECO:0000313" key="4">
    <source>
        <dbReference type="EMBL" id="KAF0731505.1"/>
    </source>
</evidence>
<accession>A0A6G0WVG2</accession>
<evidence type="ECO:0000256" key="1">
    <source>
        <dbReference type="ARBA" id="ARBA00022737"/>
    </source>
</evidence>
<dbReference type="PROSITE" id="PS50297">
    <property type="entry name" value="ANK_REP_REGION"/>
    <property type="match status" value="2"/>
</dbReference>
<dbReference type="PROSITE" id="PS50088">
    <property type="entry name" value="ANK_REPEAT"/>
    <property type="match status" value="2"/>
</dbReference>
<dbReference type="AlphaFoldDB" id="A0A6G0WVG2"/>
<dbReference type="EMBL" id="VJMJ01000141">
    <property type="protein sequence ID" value="KAF0731505.1"/>
    <property type="molecule type" value="Genomic_DNA"/>
</dbReference>
<feature type="repeat" description="ANK" evidence="3">
    <location>
        <begin position="457"/>
        <end position="489"/>
    </location>
</feature>
<dbReference type="VEuPathDB" id="FungiDB:AeMF1_001716"/>
<protein>
    <recommendedName>
        <fullName evidence="6">B box-type domain-containing protein</fullName>
    </recommendedName>
</protein>
<evidence type="ECO:0000313" key="5">
    <source>
        <dbReference type="Proteomes" id="UP000481153"/>
    </source>
</evidence>